<evidence type="ECO:0000313" key="2">
    <source>
        <dbReference type="Proteomes" id="UP000095210"/>
    </source>
</evidence>
<dbReference type="KEGG" id="ahm:TL08_15970"/>
<dbReference type="EMBL" id="CP014859">
    <property type="protein sequence ID" value="AOS63996.1"/>
    <property type="molecule type" value="Genomic_DNA"/>
</dbReference>
<evidence type="ECO:0000313" key="1">
    <source>
        <dbReference type="EMBL" id="AOS63996.1"/>
    </source>
</evidence>
<proteinExistence type="predicted"/>
<dbReference type="RefSeq" id="WP_069850022.1">
    <property type="nucleotide sequence ID" value="NZ_CP014859.1"/>
</dbReference>
<dbReference type="Proteomes" id="UP000095210">
    <property type="component" value="Chromosome"/>
</dbReference>
<sequence length="277" mass="30355">MSAQHGRVLEKAAKRLRDVRLGWEKVDDPPIGREAKLFMDVVMRAETALFRAACVDLDDPGPRLAYGKIASLRSGVAAALAESGRGLARRLWARFAIDAARATLWAFDRDEIGDLRSGYLARPPREPSLRIGFDHAEETWVRDCLVFGGYEGVKYGALSPGEIRIVAAADARFALAERLASFRPPADNPVDVVTAQELDALLRVDKGSHRSGETLAWHCRLPSCRFHDGVTEARILATEAAEVYRILGGSSRLGPGHIAAAERRRDAILYGLPTIFA</sequence>
<name>A0AAC9HS71_9PSEU</name>
<keyword evidence="2" id="KW-1185">Reference proteome</keyword>
<gene>
    <name evidence="1" type="ORF">TL08_15970</name>
</gene>
<organism evidence="1 2">
    <name type="scientific">Actinoalloteichus hymeniacidonis</name>
    <dbReference type="NCBI Taxonomy" id="340345"/>
    <lineage>
        <taxon>Bacteria</taxon>
        <taxon>Bacillati</taxon>
        <taxon>Actinomycetota</taxon>
        <taxon>Actinomycetes</taxon>
        <taxon>Pseudonocardiales</taxon>
        <taxon>Pseudonocardiaceae</taxon>
        <taxon>Actinoalloteichus</taxon>
    </lineage>
</organism>
<accession>A0AAC9HS71</accession>
<protein>
    <submittedName>
        <fullName evidence="1">Uncharacterized protein</fullName>
    </submittedName>
</protein>
<dbReference type="AlphaFoldDB" id="A0AAC9HS71"/>
<reference evidence="2" key="1">
    <citation type="submission" date="2016-03" db="EMBL/GenBank/DDBJ databases">
        <title>Complete genome sequence of the type strain Actinoalloteichus hymeniacidonis DSM 45092.</title>
        <authorList>
            <person name="Schaffert L."/>
            <person name="Albersmeier A."/>
            <person name="Winkler A."/>
            <person name="Kalinowski J."/>
            <person name="Zotchev S."/>
            <person name="Ruckert C."/>
        </authorList>
    </citation>
    <scope>NUCLEOTIDE SEQUENCE [LARGE SCALE GENOMIC DNA]</scope>
    <source>
        <strain evidence="2">HPA177(T) (DSM 45092(T))</strain>
    </source>
</reference>